<sequence>MKETPANKERDFLMLQVIHAFLLHNTKGRQALQLIWRSIPDVYITREEMAGQYEEVVTARYMTDIWNFYSDIVEDCSSPKPRSLQHYCRVIIRTALSDNRQLYEGIDKLKLPSKMQSFLKLEE</sequence>
<organism evidence="2 3">
    <name type="scientific">Araneus ventricosus</name>
    <name type="common">Orbweaver spider</name>
    <name type="synonym">Epeira ventricosa</name>
    <dbReference type="NCBI Taxonomy" id="182803"/>
    <lineage>
        <taxon>Eukaryota</taxon>
        <taxon>Metazoa</taxon>
        <taxon>Ecdysozoa</taxon>
        <taxon>Arthropoda</taxon>
        <taxon>Chelicerata</taxon>
        <taxon>Arachnida</taxon>
        <taxon>Araneae</taxon>
        <taxon>Araneomorphae</taxon>
        <taxon>Entelegynae</taxon>
        <taxon>Araneoidea</taxon>
        <taxon>Araneidae</taxon>
        <taxon>Araneus</taxon>
    </lineage>
</organism>
<dbReference type="PROSITE" id="PS50225">
    <property type="entry name" value="SOCS"/>
    <property type="match status" value="1"/>
</dbReference>
<dbReference type="InterPro" id="IPR036036">
    <property type="entry name" value="SOCS_box-like_dom_sf"/>
</dbReference>
<dbReference type="GO" id="GO:0035556">
    <property type="term" value="P:intracellular signal transduction"/>
    <property type="evidence" value="ECO:0007669"/>
    <property type="project" value="InterPro"/>
</dbReference>
<gene>
    <name evidence="2" type="ORF">AVEN_52801_1</name>
</gene>
<dbReference type="InterPro" id="IPR001496">
    <property type="entry name" value="SOCS_box"/>
</dbReference>
<dbReference type="AlphaFoldDB" id="A0A4Y2SX32"/>
<evidence type="ECO:0000313" key="3">
    <source>
        <dbReference type="Proteomes" id="UP000499080"/>
    </source>
</evidence>
<name>A0A4Y2SX32_ARAVE</name>
<accession>A0A4Y2SX32</accession>
<dbReference type="Proteomes" id="UP000499080">
    <property type="component" value="Unassembled WGS sequence"/>
</dbReference>
<dbReference type="Pfam" id="PF07525">
    <property type="entry name" value="SOCS_box"/>
    <property type="match status" value="1"/>
</dbReference>
<dbReference type="OrthoDB" id="6436962at2759"/>
<dbReference type="Gene3D" id="1.10.750.20">
    <property type="entry name" value="SOCS box"/>
    <property type="match status" value="1"/>
</dbReference>
<dbReference type="SMART" id="SM00969">
    <property type="entry name" value="SOCS_box"/>
    <property type="match status" value="1"/>
</dbReference>
<dbReference type="EMBL" id="BGPR01024605">
    <property type="protein sequence ID" value="GBN92807.1"/>
    <property type="molecule type" value="Genomic_DNA"/>
</dbReference>
<dbReference type="SUPFAM" id="SSF158235">
    <property type="entry name" value="SOCS box-like"/>
    <property type="match status" value="1"/>
</dbReference>
<protein>
    <recommendedName>
        <fullName evidence="1">SOCS box domain-containing protein</fullName>
    </recommendedName>
</protein>
<feature type="domain" description="SOCS box" evidence="1">
    <location>
        <begin position="80"/>
        <end position="123"/>
    </location>
</feature>
<reference evidence="2 3" key="1">
    <citation type="journal article" date="2019" name="Sci. Rep.">
        <title>Orb-weaving spider Araneus ventricosus genome elucidates the spidroin gene catalogue.</title>
        <authorList>
            <person name="Kono N."/>
            <person name="Nakamura H."/>
            <person name="Ohtoshi R."/>
            <person name="Moran D.A.P."/>
            <person name="Shinohara A."/>
            <person name="Yoshida Y."/>
            <person name="Fujiwara M."/>
            <person name="Mori M."/>
            <person name="Tomita M."/>
            <person name="Arakawa K."/>
        </authorList>
    </citation>
    <scope>NUCLEOTIDE SEQUENCE [LARGE SCALE GENOMIC DNA]</scope>
</reference>
<dbReference type="CDD" id="cd03587">
    <property type="entry name" value="SOCS"/>
    <property type="match status" value="1"/>
</dbReference>
<proteinExistence type="predicted"/>
<evidence type="ECO:0000259" key="1">
    <source>
        <dbReference type="PROSITE" id="PS50225"/>
    </source>
</evidence>
<comment type="caution">
    <text evidence="2">The sequence shown here is derived from an EMBL/GenBank/DDBJ whole genome shotgun (WGS) entry which is preliminary data.</text>
</comment>
<evidence type="ECO:0000313" key="2">
    <source>
        <dbReference type="EMBL" id="GBN92807.1"/>
    </source>
</evidence>
<keyword evidence="3" id="KW-1185">Reference proteome</keyword>